<accession>A0A8S4CZM7</accession>
<reference evidence="1" key="1">
    <citation type="submission" date="2020-11" db="EMBL/GenBank/DDBJ databases">
        <authorList>
            <person name="Whiteford S."/>
        </authorList>
    </citation>
    <scope>NUCLEOTIDE SEQUENCE</scope>
</reference>
<comment type="caution">
    <text evidence="1">The sequence shown here is derived from an EMBL/GenBank/DDBJ whole genome shotgun (WGS) entry which is preliminary data.</text>
</comment>
<dbReference type="AlphaFoldDB" id="A0A8S4CZM7"/>
<evidence type="ECO:0000313" key="2">
    <source>
        <dbReference type="Proteomes" id="UP000653454"/>
    </source>
</evidence>
<evidence type="ECO:0000313" key="1">
    <source>
        <dbReference type="EMBL" id="CAG9091176.1"/>
    </source>
</evidence>
<name>A0A8S4CZM7_PLUXY</name>
<keyword evidence="2" id="KW-1185">Reference proteome</keyword>
<dbReference type="Proteomes" id="UP000653454">
    <property type="component" value="Unassembled WGS sequence"/>
</dbReference>
<gene>
    <name evidence="1" type="ORF">PLXY2_LOCUS715</name>
</gene>
<proteinExistence type="predicted"/>
<dbReference type="EMBL" id="CAJHNJ030000002">
    <property type="protein sequence ID" value="CAG9091176.1"/>
    <property type="molecule type" value="Genomic_DNA"/>
</dbReference>
<protein>
    <submittedName>
        <fullName evidence="1">(diamondback moth) hypothetical protein</fullName>
    </submittedName>
</protein>
<organism evidence="1 2">
    <name type="scientific">Plutella xylostella</name>
    <name type="common">Diamondback moth</name>
    <name type="synonym">Plutella maculipennis</name>
    <dbReference type="NCBI Taxonomy" id="51655"/>
    <lineage>
        <taxon>Eukaryota</taxon>
        <taxon>Metazoa</taxon>
        <taxon>Ecdysozoa</taxon>
        <taxon>Arthropoda</taxon>
        <taxon>Hexapoda</taxon>
        <taxon>Insecta</taxon>
        <taxon>Pterygota</taxon>
        <taxon>Neoptera</taxon>
        <taxon>Endopterygota</taxon>
        <taxon>Lepidoptera</taxon>
        <taxon>Glossata</taxon>
        <taxon>Ditrysia</taxon>
        <taxon>Yponomeutoidea</taxon>
        <taxon>Plutellidae</taxon>
        <taxon>Plutella</taxon>
    </lineage>
</organism>
<sequence>MKHNTCINKYERIQSHSRSDYLSYLNRRTKLKPRKDYKILSSRSDLFQDSKVLEILQKDGHKSSQRAKFQFLKLDYWCGDATDELESRLENERHSKPKGWSRYPGREMESSRRLRFMPTSRGPLIQSLIAT</sequence>